<dbReference type="InterPro" id="IPR010998">
    <property type="entry name" value="Integrase_recombinase_N"/>
</dbReference>
<comment type="similarity">
    <text evidence="2">Belongs to the 'phage' integrase family.</text>
</comment>
<evidence type="ECO:0000256" key="1">
    <source>
        <dbReference type="ARBA" id="ARBA00003283"/>
    </source>
</evidence>
<keyword evidence="4 6" id="KW-0238">DNA-binding</keyword>
<dbReference type="InterPro" id="IPR004107">
    <property type="entry name" value="Integrase_SAM-like_N"/>
</dbReference>
<evidence type="ECO:0000259" key="7">
    <source>
        <dbReference type="PROSITE" id="PS51900"/>
    </source>
</evidence>
<dbReference type="Gene3D" id="1.10.150.130">
    <property type="match status" value="1"/>
</dbReference>
<dbReference type="RefSeq" id="WP_242982363.1">
    <property type="nucleotide sequence ID" value="NZ_JANJZD010000078.1"/>
</dbReference>
<gene>
    <name evidence="8" type="ORF">AMURIS_01659</name>
</gene>
<organism evidence="8 9">
    <name type="scientific">Acetatifactor muris</name>
    <dbReference type="NCBI Taxonomy" id="879566"/>
    <lineage>
        <taxon>Bacteria</taxon>
        <taxon>Bacillati</taxon>
        <taxon>Bacillota</taxon>
        <taxon>Clostridia</taxon>
        <taxon>Lachnospirales</taxon>
        <taxon>Lachnospiraceae</taxon>
        <taxon>Acetatifactor</taxon>
    </lineage>
</organism>
<evidence type="ECO:0000256" key="5">
    <source>
        <dbReference type="ARBA" id="ARBA00023172"/>
    </source>
</evidence>
<sequence length="274" mass="31625">MDALNQRMEEELTPEVLESFLAYLSDRGRSQVSLQEYRRTLNMLCSRFSQEGSRVTEKSGGKWKRWLEEQGLSPRTVNMRISVWNSLMQYLGHRDWQVAEFSSLKEDIQPELTRTEYLRLLSAAKQLGQEKVYLLVKALGGVGLRIQELSQLTAEAVCQGTVRLERQNGASTRVLHLPSVLQRELLEYMDREGITKGPVFTTAKGKPVDRSNVNHSIRRLSREAKVAEEKANPRCLWKMYQSTQERLQANVAVLIEQAYERMLEQEQLTVGWVH</sequence>
<dbReference type="Pfam" id="PF02899">
    <property type="entry name" value="Phage_int_SAM_1"/>
    <property type="match status" value="1"/>
</dbReference>
<dbReference type="GO" id="GO:0006310">
    <property type="term" value="P:DNA recombination"/>
    <property type="evidence" value="ECO:0007669"/>
    <property type="project" value="UniProtKB-KW"/>
</dbReference>
<keyword evidence="3" id="KW-0229">DNA integration</keyword>
<keyword evidence="9" id="KW-1185">Reference proteome</keyword>
<dbReference type="SUPFAM" id="SSF56349">
    <property type="entry name" value="DNA breaking-rejoining enzymes"/>
    <property type="match status" value="1"/>
</dbReference>
<evidence type="ECO:0000256" key="2">
    <source>
        <dbReference type="ARBA" id="ARBA00008857"/>
    </source>
</evidence>
<dbReference type="Proteomes" id="UP000236311">
    <property type="component" value="Unassembled WGS sequence"/>
</dbReference>
<proteinExistence type="inferred from homology"/>
<dbReference type="Pfam" id="PF00589">
    <property type="entry name" value="Phage_integrase"/>
    <property type="match status" value="1"/>
</dbReference>
<evidence type="ECO:0000256" key="3">
    <source>
        <dbReference type="ARBA" id="ARBA00022908"/>
    </source>
</evidence>
<dbReference type="AlphaFoldDB" id="A0A2K4ZES0"/>
<evidence type="ECO:0000256" key="6">
    <source>
        <dbReference type="PROSITE-ProRule" id="PRU01248"/>
    </source>
</evidence>
<dbReference type="InterPro" id="IPR050090">
    <property type="entry name" value="Tyrosine_recombinase_XerCD"/>
</dbReference>
<dbReference type="InterPro" id="IPR002104">
    <property type="entry name" value="Integrase_catalytic"/>
</dbReference>
<dbReference type="GO" id="GO:0003677">
    <property type="term" value="F:DNA binding"/>
    <property type="evidence" value="ECO:0007669"/>
    <property type="project" value="UniProtKB-UniRule"/>
</dbReference>
<name>A0A2K4ZES0_9FIRM</name>
<reference evidence="8 9" key="1">
    <citation type="submission" date="2018-01" db="EMBL/GenBank/DDBJ databases">
        <authorList>
            <person name="Gaut B.S."/>
            <person name="Morton B.R."/>
            <person name="Clegg M.T."/>
            <person name="Duvall M.R."/>
        </authorList>
    </citation>
    <scope>NUCLEOTIDE SEQUENCE [LARGE SCALE GENOMIC DNA]</scope>
    <source>
        <strain evidence="8">GP69</strain>
    </source>
</reference>
<dbReference type="PROSITE" id="PS51900">
    <property type="entry name" value="CB"/>
    <property type="match status" value="1"/>
</dbReference>
<dbReference type="InterPro" id="IPR011010">
    <property type="entry name" value="DNA_brk_join_enz"/>
</dbReference>
<dbReference type="PANTHER" id="PTHR30349:SF81">
    <property type="entry name" value="TYROSINE RECOMBINASE XERC"/>
    <property type="match status" value="1"/>
</dbReference>
<comment type="function">
    <text evidence="1">Site-specific tyrosine recombinase, which acts by catalyzing the cutting and rejoining of the recombining DNA molecules.</text>
</comment>
<protein>
    <submittedName>
        <fullName evidence="8">Site-specific tyrosine recombinase XerC</fullName>
    </submittedName>
</protein>
<evidence type="ECO:0000313" key="9">
    <source>
        <dbReference type="Proteomes" id="UP000236311"/>
    </source>
</evidence>
<feature type="domain" description="Core-binding (CB)" evidence="7">
    <location>
        <begin position="11"/>
        <end position="92"/>
    </location>
</feature>
<dbReference type="GO" id="GO:0015074">
    <property type="term" value="P:DNA integration"/>
    <property type="evidence" value="ECO:0007669"/>
    <property type="project" value="UniProtKB-KW"/>
</dbReference>
<dbReference type="InterPro" id="IPR044068">
    <property type="entry name" value="CB"/>
</dbReference>
<dbReference type="InterPro" id="IPR013762">
    <property type="entry name" value="Integrase-like_cat_sf"/>
</dbReference>
<accession>A0A2K4ZES0</accession>
<dbReference type="EMBL" id="OFSM01000007">
    <property type="protein sequence ID" value="SOY28944.1"/>
    <property type="molecule type" value="Genomic_DNA"/>
</dbReference>
<keyword evidence="5" id="KW-0233">DNA recombination</keyword>
<evidence type="ECO:0000313" key="8">
    <source>
        <dbReference type="EMBL" id="SOY28944.1"/>
    </source>
</evidence>
<evidence type="ECO:0000256" key="4">
    <source>
        <dbReference type="ARBA" id="ARBA00023125"/>
    </source>
</evidence>
<dbReference type="PANTHER" id="PTHR30349">
    <property type="entry name" value="PHAGE INTEGRASE-RELATED"/>
    <property type="match status" value="1"/>
</dbReference>
<dbReference type="Gene3D" id="1.10.443.10">
    <property type="entry name" value="Intergrase catalytic core"/>
    <property type="match status" value="1"/>
</dbReference>